<dbReference type="Gene3D" id="3.40.50.1820">
    <property type="entry name" value="alpha/beta hydrolase"/>
    <property type="match status" value="1"/>
</dbReference>
<evidence type="ECO:0000259" key="6">
    <source>
        <dbReference type="Pfam" id="PF00135"/>
    </source>
</evidence>
<reference evidence="8" key="2">
    <citation type="submission" date="2013-07" db="EMBL/GenBank/DDBJ databases">
        <authorList>
            <consortium name="The Broad Institute Genome Sequencing Platform"/>
            <person name="Cuomo C."/>
            <person name="Litvintseva A."/>
            <person name="Chen Y."/>
            <person name="Heitman J."/>
            <person name="Sun S."/>
            <person name="Springer D."/>
            <person name="Dromer F."/>
            <person name="Young S.K."/>
            <person name="Zeng Q."/>
            <person name="Gargeya S."/>
            <person name="Fitzgerald M."/>
            <person name="Abouelleil A."/>
            <person name="Alvarado L."/>
            <person name="Berlin A.M."/>
            <person name="Chapman S.B."/>
            <person name="Dewar J."/>
            <person name="Goldberg J."/>
            <person name="Griggs A."/>
            <person name="Gujja S."/>
            <person name="Hansen M."/>
            <person name="Howarth C."/>
            <person name="Imamovic A."/>
            <person name="Larimer J."/>
            <person name="McCowan C."/>
            <person name="Murphy C."/>
            <person name="Pearson M."/>
            <person name="Priest M."/>
            <person name="Roberts A."/>
            <person name="Saif S."/>
            <person name="Shea T."/>
            <person name="Sykes S."/>
            <person name="Wortman J."/>
            <person name="Nusbaum C."/>
            <person name="Birren B."/>
        </authorList>
    </citation>
    <scope>NUCLEOTIDE SEQUENCE</scope>
    <source>
        <strain evidence="8">CBS 10117</strain>
    </source>
</reference>
<dbReference type="STRING" id="1296121.A0A1A6ABH2"/>
<keyword evidence="5" id="KW-0812">Transmembrane</keyword>
<reference evidence="8" key="3">
    <citation type="submission" date="2024-02" db="EMBL/GenBank/DDBJ databases">
        <title>Comparative genomics of Cryptococcus and Kwoniella reveals pathogenesis evolution and contrasting modes of karyotype evolution via chromosome fusion or intercentromeric recombination.</title>
        <authorList>
            <person name="Coelho M.A."/>
            <person name="David-Palma M."/>
            <person name="Shea T."/>
            <person name="Bowers K."/>
            <person name="McGinley-Smith S."/>
            <person name="Mohammad A.W."/>
            <person name="Gnirke A."/>
            <person name="Yurkov A.M."/>
            <person name="Nowrousian M."/>
            <person name="Sun S."/>
            <person name="Cuomo C.A."/>
            <person name="Heitman J."/>
        </authorList>
    </citation>
    <scope>NUCLEOTIDE SEQUENCE</scope>
    <source>
        <strain evidence="8">CBS 10117</strain>
    </source>
</reference>
<dbReference type="KEGG" id="kdj:28965308"/>
<dbReference type="GeneID" id="28965308"/>
<keyword evidence="5" id="KW-1133">Transmembrane helix</keyword>
<protein>
    <recommendedName>
        <fullName evidence="3">Carboxylic ester hydrolase</fullName>
        <ecNumber evidence="3">3.1.1.-</ecNumber>
    </recommendedName>
</protein>
<dbReference type="Pfam" id="PF00135">
    <property type="entry name" value="COesterase"/>
    <property type="match status" value="1"/>
</dbReference>
<dbReference type="InterPro" id="IPR050309">
    <property type="entry name" value="Type-B_Carboxylest/Lipase"/>
</dbReference>
<feature type="compositionally biased region" description="Basic and acidic residues" evidence="4">
    <location>
        <begin position="1"/>
        <end position="13"/>
    </location>
</feature>
<dbReference type="PROSITE" id="PS00122">
    <property type="entry name" value="CARBOXYLESTERASE_B_1"/>
    <property type="match status" value="1"/>
</dbReference>
<dbReference type="GO" id="GO:0016787">
    <property type="term" value="F:hydrolase activity"/>
    <property type="evidence" value="ECO:0007669"/>
    <property type="project" value="UniProtKB-KW"/>
</dbReference>
<dbReference type="Proteomes" id="UP000078595">
    <property type="component" value="Chromosome 2"/>
</dbReference>
<dbReference type="VEuPathDB" id="FungiDB:I303_01609"/>
<gene>
    <name evidence="7" type="ORF">I303_01609</name>
    <name evidence="8" type="ORF">I303_102252</name>
</gene>
<reference evidence="7" key="1">
    <citation type="submission" date="2013-07" db="EMBL/GenBank/DDBJ databases">
        <title>The Genome Sequence of Cryptococcus dejecticola CBS10117.</title>
        <authorList>
            <consortium name="The Broad Institute Genome Sequencing Platform"/>
            <person name="Cuomo C."/>
            <person name="Litvintseva A."/>
            <person name="Chen Y."/>
            <person name="Heitman J."/>
            <person name="Sun S."/>
            <person name="Springer D."/>
            <person name="Dromer F."/>
            <person name="Young S.K."/>
            <person name="Zeng Q."/>
            <person name="Gargeya S."/>
            <person name="Fitzgerald M."/>
            <person name="Abouelleil A."/>
            <person name="Alvarado L."/>
            <person name="Berlin A.M."/>
            <person name="Chapman S.B."/>
            <person name="Dewar J."/>
            <person name="Goldberg J."/>
            <person name="Griggs A."/>
            <person name="Gujja S."/>
            <person name="Hansen M."/>
            <person name="Howarth C."/>
            <person name="Imamovic A."/>
            <person name="Larimer J."/>
            <person name="McCowan C."/>
            <person name="Murphy C."/>
            <person name="Pearson M."/>
            <person name="Priest M."/>
            <person name="Roberts A."/>
            <person name="Saif S."/>
            <person name="Shea T."/>
            <person name="Sykes S."/>
            <person name="Wortman J."/>
            <person name="Nusbaum C."/>
            <person name="Birren B."/>
        </authorList>
    </citation>
    <scope>NUCLEOTIDE SEQUENCE [LARGE SCALE GENOMIC DNA]</scope>
    <source>
        <strain evidence="7">CBS 10117</strain>
    </source>
</reference>
<dbReference type="OrthoDB" id="408631at2759"/>
<dbReference type="InterPro" id="IPR002018">
    <property type="entry name" value="CarbesteraseB"/>
</dbReference>
<evidence type="ECO:0000256" key="4">
    <source>
        <dbReference type="SAM" id="MobiDB-lite"/>
    </source>
</evidence>
<feature type="region of interest" description="Disordered" evidence="4">
    <location>
        <begin position="1"/>
        <end position="24"/>
    </location>
</feature>
<name>A0A1A6ABH2_9TREE</name>
<feature type="domain" description="Carboxylesterase type B" evidence="6">
    <location>
        <begin position="118"/>
        <end position="579"/>
    </location>
</feature>
<proteinExistence type="inferred from homology"/>
<evidence type="ECO:0000313" key="7">
    <source>
        <dbReference type="EMBL" id="OBR87407.1"/>
    </source>
</evidence>
<evidence type="ECO:0000256" key="3">
    <source>
        <dbReference type="RuleBase" id="RU361235"/>
    </source>
</evidence>
<comment type="similarity">
    <text evidence="1 3">Belongs to the type-B carboxylesterase/lipase family.</text>
</comment>
<organism evidence="7">
    <name type="scientific">Kwoniella dejecticola CBS 10117</name>
    <dbReference type="NCBI Taxonomy" id="1296121"/>
    <lineage>
        <taxon>Eukaryota</taxon>
        <taxon>Fungi</taxon>
        <taxon>Dikarya</taxon>
        <taxon>Basidiomycota</taxon>
        <taxon>Agaricomycotina</taxon>
        <taxon>Tremellomycetes</taxon>
        <taxon>Tremellales</taxon>
        <taxon>Cryptococcaceae</taxon>
        <taxon>Kwoniella</taxon>
    </lineage>
</organism>
<keyword evidence="2 3" id="KW-0378">Hydrolase</keyword>
<keyword evidence="9" id="KW-1185">Reference proteome</keyword>
<dbReference type="EMBL" id="CP144531">
    <property type="protein sequence ID" value="WWC59690.1"/>
    <property type="molecule type" value="Genomic_DNA"/>
</dbReference>
<dbReference type="EC" id="3.1.1.-" evidence="3"/>
<feature type="transmembrane region" description="Helical" evidence="5">
    <location>
        <begin position="33"/>
        <end position="51"/>
    </location>
</feature>
<sequence>MSSEHEARREEAYHNASPSRCRNEGYKPYTTSTSLLLFSSIFLLSLALITSKSSYYNLDYQSFVMRPVALLPFLPLILSTALDPRKKGDGGYPSNPSVTIHPYNSPYYQDGVIVTGITDEDYKVDKFYGIPYAEPPIGFLRWRRPIPYNYSDAEVDARHPAASCLQDVSRGEAGPAGTSENCLFLNVYKPSDHWDTDEPLPVIVYLHSGGWQWGSGIVHDPTGLVSYSQTFNKPVIFVTLNYRLGVLGWPNGPAFDHARAGNLGMRDIIRALEWVQENIRAFGGDRHKVTLHGHSAGAITISHLYFDTEQSLFNAAIISSGAPSSVPIGLTEKTWLEPYNQLLNITKCDNVTFGTEVGCLRNVTAENIFAAQQTILSNPDYTSSFVYGPSVDSDLIPDQPWKLLEKGVIAPIPFIIGQTKDEATGATPVNITQATLLDYFDRLYPVPPPANFTANLTTWYPPNPVRGAPFGTGNATFGLDPTYKQHAALLTDARHTAPRRHMLRQANEYFYNRTWTYTFDHVKGDPLTNRFGAVHLSDLPYIFGDNNNGSWTQPERDLSKLIQGYWLNFTYFADPNGPNATNPFIYPDPYVNTTSPVTPPPPGAPVNSTYWTEHNLLIGRKDILKFIAGNSTLIQDNYREGANNYLNGHPVELGY</sequence>
<evidence type="ECO:0000313" key="9">
    <source>
        <dbReference type="Proteomes" id="UP000078595"/>
    </source>
</evidence>
<evidence type="ECO:0000313" key="8">
    <source>
        <dbReference type="EMBL" id="WWC59690.1"/>
    </source>
</evidence>
<dbReference type="SUPFAM" id="SSF53474">
    <property type="entry name" value="alpha/beta-Hydrolases"/>
    <property type="match status" value="1"/>
</dbReference>
<dbReference type="InterPro" id="IPR019826">
    <property type="entry name" value="Carboxylesterase_B_AS"/>
</dbReference>
<accession>A0A1A6ABH2</accession>
<evidence type="ECO:0000256" key="2">
    <source>
        <dbReference type="ARBA" id="ARBA00022801"/>
    </source>
</evidence>
<dbReference type="AlphaFoldDB" id="A0A1A6ABH2"/>
<dbReference type="RefSeq" id="XP_018265249.1">
    <property type="nucleotide sequence ID" value="XM_018404968.1"/>
</dbReference>
<evidence type="ECO:0000256" key="5">
    <source>
        <dbReference type="SAM" id="Phobius"/>
    </source>
</evidence>
<dbReference type="InterPro" id="IPR029058">
    <property type="entry name" value="AB_hydrolase_fold"/>
</dbReference>
<dbReference type="EMBL" id="KI894028">
    <property type="protein sequence ID" value="OBR87407.1"/>
    <property type="molecule type" value="Genomic_DNA"/>
</dbReference>
<dbReference type="PANTHER" id="PTHR11559">
    <property type="entry name" value="CARBOXYLESTERASE"/>
    <property type="match status" value="1"/>
</dbReference>
<keyword evidence="5" id="KW-0472">Membrane</keyword>
<evidence type="ECO:0000256" key="1">
    <source>
        <dbReference type="ARBA" id="ARBA00005964"/>
    </source>
</evidence>